<dbReference type="EMBL" id="ONZQ02000012">
    <property type="protein sequence ID" value="SPO05305.1"/>
    <property type="molecule type" value="Genomic_DNA"/>
</dbReference>
<dbReference type="PRINTS" id="PR00792">
    <property type="entry name" value="PEPSIN"/>
</dbReference>
<dbReference type="InterPro" id="IPR033121">
    <property type="entry name" value="PEPTIDASE_A1"/>
</dbReference>
<accession>A0AAE8N5R3</accession>
<dbReference type="GO" id="GO:0004190">
    <property type="term" value="F:aspartic-type endopeptidase activity"/>
    <property type="evidence" value="ECO:0007669"/>
    <property type="project" value="InterPro"/>
</dbReference>
<sequence length="447" mass="48672">MGGSDTVDLTSPVKGVSFQRTKAMREPSVDAPATHYQSVKPFKGRIAGRSAADALRLASSKIPGSGYQNITALTDYSTQYAIEVMWDNQPLWLLFDSGSSDTWAVKSNFTCTSQFGSHTQAESACAWGPHFVDDFRYGENPNLHFSVTFGSGETAGGPLGRSDITVSGITVREQLCGLANTTYWLGNNVTNGILGLGYPALTSAYTGPMGDERDGFHQDYQPFFSSMISQGLIEPYFAVAIERGSSSGMIGWGGLPPVEWSVSSTAYTDILIANIVGHEASAYNYAYYTIVVDGFQYGQTTNLDKYLYIVDTGTTLMYLPPSEYTGNPKERSGWYFFAKKNGNRTELAEAIANSFEPRGAYLFQYGSYFAPCDAVAPRIAVIIDGARFWINPTDLIYKDLVDAPSGMCMLGISTGGYGPYILGSVFLQNVLAVFDVGAAQMRFYSRE</sequence>
<comment type="similarity">
    <text evidence="1">Belongs to the peptidase A1 family.</text>
</comment>
<dbReference type="Proteomes" id="UP001187682">
    <property type="component" value="Unassembled WGS sequence"/>
</dbReference>
<dbReference type="PANTHER" id="PTHR47966">
    <property type="entry name" value="BETA-SITE APP-CLEAVING ENZYME, ISOFORM A-RELATED"/>
    <property type="match status" value="1"/>
</dbReference>
<evidence type="ECO:0000256" key="1">
    <source>
        <dbReference type="ARBA" id="ARBA00007447"/>
    </source>
</evidence>
<evidence type="ECO:0000259" key="3">
    <source>
        <dbReference type="PROSITE" id="PS51767"/>
    </source>
</evidence>
<dbReference type="InterPro" id="IPR001461">
    <property type="entry name" value="Aspartic_peptidase_A1"/>
</dbReference>
<feature type="active site" evidence="2">
    <location>
        <position position="311"/>
    </location>
</feature>
<evidence type="ECO:0000256" key="2">
    <source>
        <dbReference type="PIRSR" id="PIRSR601461-1"/>
    </source>
</evidence>
<organism evidence="4 5">
    <name type="scientific">Cephalotrichum gorgonifer</name>
    <dbReference type="NCBI Taxonomy" id="2041049"/>
    <lineage>
        <taxon>Eukaryota</taxon>
        <taxon>Fungi</taxon>
        <taxon>Dikarya</taxon>
        <taxon>Ascomycota</taxon>
        <taxon>Pezizomycotina</taxon>
        <taxon>Sordariomycetes</taxon>
        <taxon>Hypocreomycetidae</taxon>
        <taxon>Microascales</taxon>
        <taxon>Microascaceae</taxon>
        <taxon>Cephalotrichum</taxon>
    </lineage>
</organism>
<comment type="caution">
    <text evidence="4">The sequence shown here is derived from an EMBL/GenBank/DDBJ whole genome shotgun (WGS) entry which is preliminary data.</text>
</comment>
<dbReference type="InterPro" id="IPR034164">
    <property type="entry name" value="Pepsin-like_dom"/>
</dbReference>
<feature type="domain" description="Peptidase A1" evidence="3">
    <location>
        <begin position="76"/>
        <end position="444"/>
    </location>
</feature>
<dbReference type="PANTHER" id="PTHR47966:SF47">
    <property type="entry name" value="ENDOPEPTIDASE, PUTATIVE (AFU_ORTHOLOGUE AFUA_3G01220)-RELATED"/>
    <property type="match status" value="1"/>
</dbReference>
<proteinExistence type="inferred from homology"/>
<dbReference type="PROSITE" id="PS51767">
    <property type="entry name" value="PEPTIDASE_A1"/>
    <property type="match status" value="1"/>
</dbReference>
<dbReference type="Gene3D" id="2.40.70.10">
    <property type="entry name" value="Acid Proteases"/>
    <property type="match status" value="2"/>
</dbReference>
<name>A0AAE8N5R3_9PEZI</name>
<reference evidence="4" key="1">
    <citation type="submission" date="2018-03" db="EMBL/GenBank/DDBJ databases">
        <authorList>
            <person name="Guldener U."/>
        </authorList>
    </citation>
    <scope>NUCLEOTIDE SEQUENCE</scope>
</reference>
<dbReference type="InterPro" id="IPR021109">
    <property type="entry name" value="Peptidase_aspartic_dom_sf"/>
</dbReference>
<evidence type="ECO:0000313" key="5">
    <source>
        <dbReference type="Proteomes" id="UP001187682"/>
    </source>
</evidence>
<dbReference type="AlphaFoldDB" id="A0AAE8N5R3"/>
<dbReference type="CDD" id="cd05471">
    <property type="entry name" value="pepsin_like"/>
    <property type="match status" value="1"/>
</dbReference>
<protein>
    <submittedName>
        <fullName evidence="4">Related to acid proteinase</fullName>
    </submittedName>
</protein>
<feature type="active site" evidence="2">
    <location>
        <position position="96"/>
    </location>
</feature>
<keyword evidence="5" id="KW-1185">Reference proteome</keyword>
<dbReference type="SUPFAM" id="SSF50630">
    <property type="entry name" value="Acid proteases"/>
    <property type="match status" value="1"/>
</dbReference>
<dbReference type="Pfam" id="PF00026">
    <property type="entry name" value="Asp"/>
    <property type="match status" value="1"/>
</dbReference>
<dbReference type="GO" id="GO:0006508">
    <property type="term" value="P:proteolysis"/>
    <property type="evidence" value="ECO:0007669"/>
    <property type="project" value="InterPro"/>
</dbReference>
<gene>
    <name evidence="4" type="ORF">DNG_07992</name>
</gene>
<evidence type="ECO:0000313" key="4">
    <source>
        <dbReference type="EMBL" id="SPO05305.1"/>
    </source>
</evidence>
<dbReference type="GO" id="GO:0000324">
    <property type="term" value="C:fungal-type vacuole"/>
    <property type="evidence" value="ECO:0007669"/>
    <property type="project" value="TreeGrafter"/>
</dbReference>